<protein>
    <recommendedName>
        <fullName evidence="6">O-fucosyltransferase family protein</fullName>
    </recommendedName>
</protein>
<comment type="similarity">
    <text evidence="1">Belongs to the glycosyltransferase GT106 family.</text>
</comment>
<dbReference type="Pfam" id="PF10250">
    <property type="entry name" value="O-FucT"/>
    <property type="match status" value="1"/>
</dbReference>
<dbReference type="AlphaFoldDB" id="A0A7C9E2W0"/>
<evidence type="ECO:0000256" key="3">
    <source>
        <dbReference type="ARBA" id="ARBA00022679"/>
    </source>
</evidence>
<accession>A0A7C9E2W0</accession>
<evidence type="ECO:0000256" key="4">
    <source>
        <dbReference type="ARBA" id="ARBA00023253"/>
    </source>
</evidence>
<reference evidence="7" key="2">
    <citation type="submission" date="2020-07" db="EMBL/GenBank/DDBJ databases">
        <authorList>
            <person name="Vera ALvarez R."/>
            <person name="Arias-Moreno D.M."/>
            <person name="Jimenez-Jacinto V."/>
            <person name="Jimenez-Bremont J.F."/>
            <person name="Swaminathan K."/>
            <person name="Moose S.P."/>
            <person name="Guerrero-Gonzalez M.L."/>
            <person name="Marino-Ramirez L."/>
            <person name="Landsman D."/>
            <person name="Rodriguez-Kessler M."/>
            <person name="Delgado-Sanchez P."/>
        </authorList>
    </citation>
    <scope>NUCLEOTIDE SEQUENCE</scope>
    <source>
        <tissue evidence="7">Cladode</tissue>
    </source>
</reference>
<reference evidence="7" key="1">
    <citation type="journal article" date="2013" name="J. Plant Res.">
        <title>Effect of fungi and light on seed germination of three Opuntia species from semiarid lands of central Mexico.</title>
        <authorList>
            <person name="Delgado-Sanchez P."/>
            <person name="Jimenez-Bremont J.F."/>
            <person name="Guerrero-Gonzalez Mde L."/>
            <person name="Flores J."/>
        </authorList>
    </citation>
    <scope>NUCLEOTIDE SEQUENCE</scope>
    <source>
        <tissue evidence="7">Cladode</tissue>
    </source>
</reference>
<keyword evidence="2" id="KW-0328">Glycosyltransferase</keyword>
<evidence type="ECO:0000313" key="7">
    <source>
        <dbReference type="EMBL" id="MBA4654185.1"/>
    </source>
</evidence>
<organism evidence="7">
    <name type="scientific">Opuntia streptacantha</name>
    <name type="common">Prickly pear cactus</name>
    <name type="synonym">Opuntia cardona</name>
    <dbReference type="NCBI Taxonomy" id="393608"/>
    <lineage>
        <taxon>Eukaryota</taxon>
        <taxon>Viridiplantae</taxon>
        <taxon>Streptophyta</taxon>
        <taxon>Embryophyta</taxon>
        <taxon>Tracheophyta</taxon>
        <taxon>Spermatophyta</taxon>
        <taxon>Magnoliopsida</taxon>
        <taxon>eudicotyledons</taxon>
        <taxon>Gunneridae</taxon>
        <taxon>Pentapetalae</taxon>
        <taxon>Caryophyllales</taxon>
        <taxon>Cactineae</taxon>
        <taxon>Cactaceae</taxon>
        <taxon>Opuntioideae</taxon>
        <taxon>Opuntia</taxon>
    </lineage>
</organism>
<evidence type="ECO:0000256" key="6">
    <source>
        <dbReference type="ARBA" id="ARBA00030350"/>
    </source>
</evidence>
<dbReference type="GO" id="GO:0006004">
    <property type="term" value="P:fucose metabolic process"/>
    <property type="evidence" value="ECO:0007669"/>
    <property type="project" value="UniProtKB-KW"/>
</dbReference>
<sequence>MILSLEVLTLIPNQSVFSYGIAAISPFSHRLAFDNMPIEIQRLRCKVNFQALTFVPHIKALGDALVHRLQYPSSRSTTNEPGLLQQVTDRKSLEKPKKFVVVHLRFDKVQ</sequence>
<evidence type="ECO:0000256" key="5">
    <source>
        <dbReference type="ARBA" id="ARBA00023277"/>
    </source>
</evidence>
<proteinExistence type="inferred from homology"/>
<dbReference type="InterPro" id="IPR052272">
    <property type="entry name" value="GT106_glycosyltransferase"/>
</dbReference>
<evidence type="ECO:0000256" key="2">
    <source>
        <dbReference type="ARBA" id="ARBA00022676"/>
    </source>
</evidence>
<dbReference type="InterPro" id="IPR019378">
    <property type="entry name" value="GDP-Fuc_O-FucTrfase"/>
</dbReference>
<keyword evidence="3" id="KW-0808">Transferase</keyword>
<dbReference type="PANTHER" id="PTHR31933:SF5">
    <property type="entry name" value="O-FUCOSYLTRANSFERASE 31"/>
    <property type="match status" value="1"/>
</dbReference>
<dbReference type="GO" id="GO:0016757">
    <property type="term" value="F:glycosyltransferase activity"/>
    <property type="evidence" value="ECO:0007669"/>
    <property type="project" value="UniProtKB-KW"/>
</dbReference>
<name>A0A7C9E2W0_OPUST</name>
<dbReference type="PANTHER" id="PTHR31933">
    <property type="entry name" value="O-FUCOSYLTRANSFERASE 2-RELATED"/>
    <property type="match status" value="1"/>
</dbReference>
<dbReference type="EMBL" id="GISG01182453">
    <property type="protein sequence ID" value="MBA4654185.1"/>
    <property type="molecule type" value="Transcribed_RNA"/>
</dbReference>
<evidence type="ECO:0000256" key="1">
    <source>
        <dbReference type="ARBA" id="ARBA00007737"/>
    </source>
</evidence>
<keyword evidence="4" id="KW-0294">Fucose metabolism</keyword>
<keyword evidence="5" id="KW-0119">Carbohydrate metabolism</keyword>